<dbReference type="InterPro" id="IPR011335">
    <property type="entry name" value="Restrct_endonuc-II-like"/>
</dbReference>
<comment type="similarity">
    <text evidence="6">Belongs to the vsr family.</text>
</comment>
<dbReference type="GO" id="GO:0004519">
    <property type="term" value="F:endonuclease activity"/>
    <property type="evidence" value="ECO:0007669"/>
    <property type="project" value="UniProtKB-KW"/>
</dbReference>
<dbReference type="SUPFAM" id="SSF52980">
    <property type="entry name" value="Restriction endonuclease-like"/>
    <property type="match status" value="1"/>
</dbReference>
<dbReference type="PIRSF" id="PIRSF018267">
    <property type="entry name" value="VSR_endonuc"/>
    <property type="match status" value="1"/>
</dbReference>
<evidence type="ECO:0000256" key="1">
    <source>
        <dbReference type="ARBA" id="ARBA00022722"/>
    </source>
</evidence>
<dbReference type="EC" id="3.1.-.-" evidence="6"/>
<dbReference type="EMBL" id="LT629705">
    <property type="protein sequence ID" value="SDN42528.1"/>
    <property type="molecule type" value="Genomic_DNA"/>
</dbReference>
<gene>
    <name evidence="7" type="ORF">SAMN04489798_0274</name>
</gene>
<dbReference type="REBASE" id="162824">
    <property type="entry name" value="V.Par7543ORF273P"/>
</dbReference>
<dbReference type="CDD" id="cd00221">
    <property type="entry name" value="Vsr"/>
    <property type="match status" value="1"/>
</dbReference>
<dbReference type="Gene3D" id="3.40.960.10">
    <property type="entry name" value="VSR Endonuclease"/>
    <property type="match status" value="1"/>
</dbReference>
<keyword evidence="1 6" id="KW-0540">Nuclease</keyword>
<keyword evidence="2 6" id="KW-0255">Endonuclease</keyword>
<reference evidence="7 8" key="1">
    <citation type="submission" date="2016-10" db="EMBL/GenBank/DDBJ databases">
        <authorList>
            <person name="de Groot N.N."/>
        </authorList>
    </citation>
    <scope>NUCLEOTIDE SEQUENCE [LARGE SCALE GENOMIC DNA]</scope>
    <source>
        <strain evidence="7 8">CECT 7543</strain>
    </source>
</reference>
<dbReference type="Pfam" id="PF03852">
    <property type="entry name" value="Vsr"/>
    <property type="match status" value="1"/>
</dbReference>
<protein>
    <recommendedName>
        <fullName evidence="6">Very short patch repair endonuclease</fullName>
        <ecNumber evidence="6">3.1.-.-</ecNumber>
    </recommendedName>
</protein>
<evidence type="ECO:0000313" key="8">
    <source>
        <dbReference type="Proteomes" id="UP000198827"/>
    </source>
</evidence>
<comment type="function">
    <text evidence="6">May nick specific sequences that contain T:G mispairs resulting from m5C-deamination.</text>
</comment>
<keyword evidence="3 6" id="KW-0227">DNA damage</keyword>
<keyword evidence="4 6" id="KW-0378">Hydrolase</keyword>
<evidence type="ECO:0000313" key="7">
    <source>
        <dbReference type="EMBL" id="SDN42528.1"/>
    </source>
</evidence>
<dbReference type="GO" id="GO:0006298">
    <property type="term" value="P:mismatch repair"/>
    <property type="evidence" value="ECO:0007669"/>
    <property type="project" value="UniProtKB-UniRule"/>
</dbReference>
<evidence type="ECO:0000256" key="5">
    <source>
        <dbReference type="ARBA" id="ARBA00023204"/>
    </source>
</evidence>
<sequence length="142" mass="16571">MRWSIMGVEKAAKSRSDIMRAVKRAHTAPEIKVRQALHAIGLRFRLHRRDLPGSPDIVLPRFGVVVFVHGCFWHRHSGCRYASTPKSREEFWLAKFEANVRRDANKEAQLLGLGWRVIVVWECETRSPEKLMLRLKRELNDT</sequence>
<evidence type="ECO:0000256" key="6">
    <source>
        <dbReference type="PIRNR" id="PIRNR018267"/>
    </source>
</evidence>
<accession>A0A1H0BA58</accession>
<evidence type="ECO:0000256" key="3">
    <source>
        <dbReference type="ARBA" id="ARBA00022763"/>
    </source>
</evidence>
<dbReference type="AlphaFoldDB" id="A0A1H0BA58"/>
<evidence type="ECO:0000256" key="2">
    <source>
        <dbReference type="ARBA" id="ARBA00022759"/>
    </source>
</evidence>
<name>A0A1H0BA58_9PSED</name>
<dbReference type="NCBIfam" id="TIGR00632">
    <property type="entry name" value="vsr"/>
    <property type="match status" value="1"/>
</dbReference>
<organism evidence="7 8">
    <name type="scientific">Pseudomonas arsenicoxydans</name>
    <dbReference type="NCBI Taxonomy" id="702115"/>
    <lineage>
        <taxon>Bacteria</taxon>
        <taxon>Pseudomonadati</taxon>
        <taxon>Pseudomonadota</taxon>
        <taxon>Gammaproteobacteria</taxon>
        <taxon>Pseudomonadales</taxon>
        <taxon>Pseudomonadaceae</taxon>
        <taxon>Pseudomonas</taxon>
    </lineage>
</organism>
<dbReference type="InterPro" id="IPR004603">
    <property type="entry name" value="DNA_mismatch_endonuc_vsr"/>
</dbReference>
<keyword evidence="5 6" id="KW-0234">DNA repair</keyword>
<dbReference type="Proteomes" id="UP000198827">
    <property type="component" value="Chromosome I"/>
</dbReference>
<proteinExistence type="inferred from homology"/>
<evidence type="ECO:0000256" key="4">
    <source>
        <dbReference type="ARBA" id="ARBA00022801"/>
    </source>
</evidence>
<dbReference type="GO" id="GO:0016787">
    <property type="term" value="F:hydrolase activity"/>
    <property type="evidence" value="ECO:0007669"/>
    <property type="project" value="UniProtKB-KW"/>
</dbReference>